<proteinExistence type="predicted"/>
<dbReference type="SUPFAM" id="SSF51445">
    <property type="entry name" value="(Trans)glycosidases"/>
    <property type="match status" value="1"/>
</dbReference>
<dbReference type="GO" id="GO:0005975">
    <property type="term" value="P:carbohydrate metabolic process"/>
    <property type="evidence" value="ECO:0007669"/>
    <property type="project" value="InterPro"/>
</dbReference>
<dbReference type="SMART" id="SM00642">
    <property type="entry name" value="Aamy"/>
    <property type="match status" value="1"/>
</dbReference>
<dbReference type="EMBL" id="JADJNC010000014">
    <property type="protein sequence ID" value="MBK7423431.1"/>
    <property type="molecule type" value="Genomic_DNA"/>
</dbReference>
<dbReference type="PANTHER" id="PTHR10357">
    <property type="entry name" value="ALPHA-AMYLASE FAMILY MEMBER"/>
    <property type="match status" value="1"/>
</dbReference>
<dbReference type="InterPro" id="IPR006047">
    <property type="entry name" value="GH13_cat_dom"/>
</dbReference>
<feature type="domain" description="Glycosyl hydrolase family 13 catalytic" evidence="1">
    <location>
        <begin position="42"/>
        <end position="526"/>
    </location>
</feature>
<dbReference type="InterPro" id="IPR017853">
    <property type="entry name" value="GH"/>
</dbReference>
<protein>
    <submittedName>
        <fullName evidence="2">Alpha-amylase</fullName>
    </submittedName>
</protein>
<gene>
    <name evidence="2" type="ORF">IPJ48_10220</name>
</gene>
<dbReference type="PANTHER" id="PTHR10357:SF209">
    <property type="entry name" value="PERIPLASMIC ALPHA-AMYLASE"/>
    <property type="match status" value="1"/>
</dbReference>
<organism evidence="2 3">
    <name type="scientific">Candidatus Propionivibrio dominans</name>
    <dbReference type="NCBI Taxonomy" id="2954373"/>
    <lineage>
        <taxon>Bacteria</taxon>
        <taxon>Pseudomonadati</taxon>
        <taxon>Pseudomonadota</taxon>
        <taxon>Betaproteobacteria</taxon>
        <taxon>Rhodocyclales</taxon>
        <taxon>Rhodocyclaceae</taxon>
        <taxon>Propionivibrio</taxon>
    </lineage>
</organism>
<name>A0A9D7FKA9_9RHOO</name>
<dbReference type="Proteomes" id="UP000886602">
    <property type="component" value="Unassembled WGS sequence"/>
</dbReference>
<dbReference type="CDD" id="cd11352">
    <property type="entry name" value="AmyAc_5"/>
    <property type="match status" value="1"/>
</dbReference>
<accession>A0A9D7FKA9</accession>
<reference evidence="2" key="1">
    <citation type="submission" date="2020-10" db="EMBL/GenBank/DDBJ databases">
        <title>Connecting structure to function with the recovery of over 1000 high-quality activated sludge metagenome-assembled genomes encoding full-length rRNA genes using long-read sequencing.</title>
        <authorList>
            <person name="Singleton C.M."/>
            <person name="Petriglieri F."/>
            <person name="Kristensen J.M."/>
            <person name="Kirkegaard R.H."/>
            <person name="Michaelsen T.Y."/>
            <person name="Andersen M.H."/>
            <person name="Karst S.M."/>
            <person name="Dueholm M.S."/>
            <person name="Nielsen P.H."/>
            <person name="Albertsen M."/>
        </authorList>
    </citation>
    <scope>NUCLEOTIDE SEQUENCE</scope>
    <source>
        <strain evidence="2">EsbW_18-Q3-R4-48_MAXAC.044</strain>
    </source>
</reference>
<comment type="caution">
    <text evidence="2">The sequence shown here is derived from an EMBL/GenBank/DDBJ whole genome shotgun (WGS) entry which is preliminary data.</text>
</comment>
<evidence type="ECO:0000313" key="3">
    <source>
        <dbReference type="Proteomes" id="UP000886602"/>
    </source>
</evidence>
<sequence>MPINQNTHDQLERRLQDIDWDALRRPGYTPSPAAWEDQVLYFLMLDRFSDGREKGFRDNSGNLDSSGSTPPFRFPDDAYTADRAAWADAGDEWLGGTLKGLENKIGYLKRLGVTAVWVSPMFKQVASDTHSYHGYGIQNFLDVDPHFGTRQDLIDLVNTAHANGIRVILDIILNHSGNVFGYEFNPNRYPAQDEHGNITMDARWDGGTYPVAGWRNAFGETNIPFGPIDPTTHGFAWPNDAVWPSEMQQATNFTRKGRINSWDHDPEYFEGDFVTLKDINHGEHERDAYNNRIVDAFNVSPALTLLCDVYKFWIGLADIDGFRIDTVKHMEPGATRYFAAVIKEYAQTLGKENFFLVGEITGGRYNAYNTLELTGLDAALGIDDIPDRMDYLAKGWREPVDFFNLFRNSALVNKSSHVWFGKHVVTLFDDHDQVRKGNDKGRFCGDRVNNGYAHLKAVLGLNLCAMGIPCVYYGTEQAFDGAGNNDRYLRECMFGGVFGSLQSTGRHFFDENHEIYRFIADVTALRNTHLALRRGRQYLREISDSGDFGTFGLPRMIGGQIRSVVPWSRLFDNQEIVVAINTDADNARAAWVTIDATLHSAPGVLTCLYSTDAMQAGTTTPIEARNGRAVRINVPAGGFVVYA</sequence>
<dbReference type="Gene3D" id="3.20.20.80">
    <property type="entry name" value="Glycosidases"/>
    <property type="match status" value="2"/>
</dbReference>
<evidence type="ECO:0000313" key="2">
    <source>
        <dbReference type="EMBL" id="MBK7423431.1"/>
    </source>
</evidence>
<dbReference type="AlphaFoldDB" id="A0A9D7FKA9"/>
<evidence type="ECO:0000259" key="1">
    <source>
        <dbReference type="SMART" id="SM00642"/>
    </source>
</evidence>
<dbReference type="Pfam" id="PF00128">
    <property type="entry name" value="Alpha-amylase"/>
    <property type="match status" value="2"/>
</dbReference>